<organism evidence="3 4">
    <name type="scientific">Pedobacter africanus</name>
    <dbReference type="NCBI Taxonomy" id="151894"/>
    <lineage>
        <taxon>Bacteria</taxon>
        <taxon>Pseudomonadati</taxon>
        <taxon>Bacteroidota</taxon>
        <taxon>Sphingobacteriia</taxon>
        <taxon>Sphingobacteriales</taxon>
        <taxon>Sphingobacteriaceae</taxon>
        <taxon>Pedobacter</taxon>
    </lineage>
</organism>
<dbReference type="PANTHER" id="PTHR33886:SF8">
    <property type="entry name" value="UNSATURATED RHAMNOGALACTURONAN HYDROLASE (EUROFUNG)"/>
    <property type="match status" value="1"/>
</dbReference>
<accession>A0A1W2AS59</accession>
<name>A0A1W2AS59_9SPHI</name>
<proteinExistence type="predicted"/>
<dbReference type="InterPro" id="IPR012341">
    <property type="entry name" value="6hp_glycosidase-like_sf"/>
</dbReference>
<evidence type="ECO:0000313" key="3">
    <source>
        <dbReference type="EMBL" id="SMC63281.1"/>
    </source>
</evidence>
<dbReference type="GO" id="GO:0005975">
    <property type="term" value="P:carbohydrate metabolic process"/>
    <property type="evidence" value="ECO:0007669"/>
    <property type="project" value="InterPro"/>
</dbReference>
<dbReference type="InterPro" id="IPR010905">
    <property type="entry name" value="Glyco_hydro_88"/>
</dbReference>
<dbReference type="AlphaFoldDB" id="A0A1W2AS59"/>
<sequence length="382" mass="43447">MNKNSILGMTCLASALLFLGTGSSYAQSKASDLKSWPKGSSPKEIGVRIADRFVTTPHSNFNRPGPPKVITYPETCTWYGALTFAKETKDAKLLGKLKDRFEPLFGVEAKMIPVPDHVDYSVFGSVPLELYMQTKEKKYFDLGISIADKQWGPPEGPRVVAASQGYYDQGYTWQTRLWIDDMFMITAVQAQAYRATGDQKYIDRAAKEMVFYLDQLQKPNGLFYHAPDVPYYWGRGDGWMAVGMAELLRSLPKSNPNYERIMKGYKTMMASLLQYQTEEGMWRQLIDKPESWPETSATGMFTFAFITGVKNGWLDKEVYGKAARKAWLKLITYINTDNDITDVCEGTNKKNDYQYYLDRKRNVGDLHGQAPLLWCATALLRK</sequence>
<dbReference type="Proteomes" id="UP000192756">
    <property type="component" value="Unassembled WGS sequence"/>
</dbReference>
<evidence type="ECO:0000313" key="4">
    <source>
        <dbReference type="Proteomes" id="UP000192756"/>
    </source>
</evidence>
<keyword evidence="2" id="KW-0732">Signal</keyword>
<dbReference type="STRING" id="151894.SAMN04488524_1608"/>
<reference evidence="4" key="1">
    <citation type="submission" date="2017-04" db="EMBL/GenBank/DDBJ databases">
        <authorList>
            <person name="Varghese N."/>
            <person name="Submissions S."/>
        </authorList>
    </citation>
    <scope>NUCLEOTIDE SEQUENCE [LARGE SCALE GENOMIC DNA]</scope>
    <source>
        <strain evidence="4">DSM 12126</strain>
    </source>
</reference>
<keyword evidence="4" id="KW-1185">Reference proteome</keyword>
<dbReference type="Pfam" id="PF07470">
    <property type="entry name" value="Glyco_hydro_88"/>
    <property type="match status" value="1"/>
</dbReference>
<dbReference type="InterPro" id="IPR052043">
    <property type="entry name" value="PolySaccharide_Degr_Enz"/>
</dbReference>
<dbReference type="OrthoDB" id="9807186at2"/>
<dbReference type="PANTHER" id="PTHR33886">
    <property type="entry name" value="UNSATURATED RHAMNOGALACTURONAN HYDROLASE (EUROFUNG)"/>
    <property type="match status" value="1"/>
</dbReference>
<dbReference type="GO" id="GO:0016787">
    <property type="term" value="F:hydrolase activity"/>
    <property type="evidence" value="ECO:0007669"/>
    <property type="project" value="UniProtKB-KW"/>
</dbReference>
<dbReference type="EMBL" id="FWXT01000001">
    <property type="protein sequence ID" value="SMC63281.1"/>
    <property type="molecule type" value="Genomic_DNA"/>
</dbReference>
<keyword evidence="1 3" id="KW-0378">Hydrolase</keyword>
<dbReference type="InterPro" id="IPR008928">
    <property type="entry name" value="6-hairpin_glycosidase_sf"/>
</dbReference>
<feature type="chain" id="PRO_5012077074" evidence="2">
    <location>
        <begin position="27"/>
        <end position="382"/>
    </location>
</feature>
<dbReference type="RefSeq" id="WP_084237816.1">
    <property type="nucleotide sequence ID" value="NZ_FWXT01000001.1"/>
</dbReference>
<gene>
    <name evidence="3" type="ORF">SAMN04488524_1608</name>
</gene>
<protein>
    <submittedName>
        <fullName evidence="3">Rhamnogalacturonyl hydrolase YesR</fullName>
    </submittedName>
</protein>
<dbReference type="SUPFAM" id="SSF48208">
    <property type="entry name" value="Six-hairpin glycosidases"/>
    <property type="match status" value="1"/>
</dbReference>
<feature type="signal peptide" evidence="2">
    <location>
        <begin position="1"/>
        <end position="26"/>
    </location>
</feature>
<evidence type="ECO:0000256" key="2">
    <source>
        <dbReference type="SAM" id="SignalP"/>
    </source>
</evidence>
<evidence type="ECO:0000256" key="1">
    <source>
        <dbReference type="ARBA" id="ARBA00022801"/>
    </source>
</evidence>
<dbReference type="Gene3D" id="1.50.10.10">
    <property type="match status" value="1"/>
</dbReference>